<dbReference type="PANTHER" id="PTHR11937">
    <property type="entry name" value="ACTIN"/>
    <property type="match status" value="1"/>
</dbReference>
<proteinExistence type="inferred from homology"/>
<dbReference type="PRINTS" id="PR00190">
    <property type="entry name" value="ACTIN"/>
</dbReference>
<dbReference type="eggNOG" id="KOG0676">
    <property type="taxonomic scope" value="Eukaryota"/>
</dbReference>
<dbReference type="HOGENOM" id="CLU_027965_0_2_1"/>
<dbReference type="FunFam" id="3.90.640.10:FF:000007">
    <property type="entry name" value="Actin like 7B"/>
    <property type="match status" value="1"/>
</dbReference>
<dbReference type="GO" id="GO:0005869">
    <property type="term" value="C:dynactin complex"/>
    <property type="evidence" value="ECO:0007669"/>
    <property type="project" value="UniProtKB-ARBA"/>
</dbReference>
<gene>
    <name evidence="9" type="primary">Piso0_004198</name>
    <name evidence="8" type="ORF">GNLVRS01_PISO0K11604g</name>
    <name evidence="9" type="ORF">GNLVRS01_PISO0L11605g</name>
</gene>
<dbReference type="FunFam" id="3.30.420.40:FF:000018">
    <property type="entry name" value="Actin-like protein (Centractin)"/>
    <property type="match status" value="1"/>
</dbReference>
<keyword evidence="10" id="KW-1185">Reference proteome</keyword>
<dbReference type="Proteomes" id="UP000005222">
    <property type="component" value="Chromosome K"/>
</dbReference>
<dbReference type="Gene3D" id="3.30.420.40">
    <property type="match status" value="2"/>
</dbReference>
<dbReference type="Proteomes" id="UP000005222">
    <property type="component" value="Chromosome L"/>
</dbReference>
<accession>G8Y7R5</accession>
<dbReference type="InParanoid" id="G8Y7R5"/>
<comment type="subcellular location">
    <subcellularLocation>
        <location evidence="1">Cytoplasm</location>
        <location evidence="1">Cytoskeleton</location>
    </subcellularLocation>
</comment>
<dbReference type="InterPro" id="IPR043129">
    <property type="entry name" value="ATPase_NBD"/>
</dbReference>
<dbReference type="EMBL" id="FO082049">
    <property type="protein sequence ID" value="CCE83614.1"/>
    <property type="molecule type" value="Genomic_DNA"/>
</dbReference>
<reference evidence="9" key="1">
    <citation type="submission" date="2011-10" db="EMBL/GenBank/DDBJ databases">
        <authorList>
            <person name="Genoscope - CEA"/>
        </authorList>
    </citation>
    <scope>NUCLEOTIDE SEQUENCE</scope>
</reference>
<dbReference type="Gene3D" id="3.90.640.10">
    <property type="entry name" value="Actin, Chain A, domain 4"/>
    <property type="match status" value="1"/>
</dbReference>
<sequence length="423" mass="47265">MEHESLYNQPIVIDNGSGNLKAGFAGQDKPKVYSSSIVGRPKYQRIMASSLQGRLDDKSGSLNGDIFIGNAAQESRGLLKLSYPIEHGIVNDWEDMERIWQNTYTHDLKVNAEDHPLLITEAPLNPRSNRDKMCQILFEQFNIPCIYVSLQASLALYASGRTTGVVVDSGDGVTHVVPVYDGFSLPTSIKRMDIAGRDITEFLSFNIRRTSGVALRSSSELEIARLMKEKCCFVSKDIVADERTFSSAIYNNLLNTQTADSGNKDMFATYKLPDGHKVQLGAERFRSPEILFNPQLIGHESPGIHELISLAIAKTDLDLRPMLYQNVILSGGNTLLAGFGERLISELKALQSQNIHSSGNWMNLRPTNDYDTKMKIKIHAPPERKYSTWIGGSILAGLSTFKKMWVTSQEYMEDPETIHRKCL</sequence>
<evidence type="ECO:0000256" key="6">
    <source>
        <dbReference type="ARBA" id="ARBA00076361"/>
    </source>
</evidence>
<protein>
    <recommendedName>
        <fullName evidence="5">Centractin</fullName>
    </recommendedName>
    <alternativeName>
        <fullName evidence="6">Actin-like protein</fullName>
    </alternativeName>
    <alternativeName>
        <fullName evidence="7">Actin-related protein 1</fullName>
    </alternativeName>
</protein>
<dbReference type="InterPro" id="IPR020902">
    <property type="entry name" value="Actin/actin-like_CS"/>
</dbReference>
<dbReference type="PROSITE" id="PS01132">
    <property type="entry name" value="ACTINS_ACT_LIKE"/>
    <property type="match status" value="1"/>
</dbReference>
<evidence type="ECO:0000256" key="2">
    <source>
        <dbReference type="ARBA" id="ARBA00022490"/>
    </source>
</evidence>
<dbReference type="OrthoDB" id="5132116at2759"/>
<dbReference type="InterPro" id="IPR004000">
    <property type="entry name" value="Actin"/>
</dbReference>
<evidence type="ECO:0000256" key="4">
    <source>
        <dbReference type="ARBA" id="ARBA00038483"/>
    </source>
</evidence>
<comment type="similarity">
    <text evidence="4">Belongs to the actin family. ARP1 subfamily.</text>
</comment>
<organism evidence="9 10">
    <name type="scientific">Pichia sorbitophila (strain ATCC MYA-4447 / BCRC 22081 / CBS 7064 / NBRC 10061 / NRRL Y-12695)</name>
    <name type="common">Hybrid yeast</name>
    <dbReference type="NCBI Taxonomy" id="559304"/>
    <lineage>
        <taxon>Eukaryota</taxon>
        <taxon>Fungi</taxon>
        <taxon>Dikarya</taxon>
        <taxon>Ascomycota</taxon>
        <taxon>Saccharomycotina</taxon>
        <taxon>Pichiomycetes</taxon>
        <taxon>Debaryomycetaceae</taxon>
        <taxon>Millerozyma</taxon>
    </lineage>
</organism>
<dbReference type="Pfam" id="PF00022">
    <property type="entry name" value="Actin"/>
    <property type="match status" value="1"/>
</dbReference>
<reference evidence="10" key="2">
    <citation type="journal article" date="2012" name="G3 (Bethesda)">
        <title>Pichia sorbitophila, an interspecies yeast hybrid reveals early steps of genome resolution following polyploidization.</title>
        <authorList>
            <person name="Leh Louis V."/>
            <person name="Despons L."/>
            <person name="Friedrich A."/>
            <person name="Martin T."/>
            <person name="Durrens P."/>
            <person name="Casaregola S."/>
            <person name="Neuveglise C."/>
            <person name="Fairhead C."/>
            <person name="Marck C."/>
            <person name="Cruz J.A."/>
            <person name="Straub M.L."/>
            <person name="Kugler V."/>
            <person name="Sacerdot C."/>
            <person name="Uzunov Z."/>
            <person name="Thierry A."/>
            <person name="Weiss S."/>
            <person name="Bleykasten C."/>
            <person name="De Montigny J."/>
            <person name="Jacques N."/>
            <person name="Jung P."/>
            <person name="Lemaire M."/>
            <person name="Mallet S."/>
            <person name="Morel G."/>
            <person name="Richard G.F."/>
            <person name="Sarkar A."/>
            <person name="Savel G."/>
            <person name="Schacherer J."/>
            <person name="Seret M.L."/>
            <person name="Talla E."/>
            <person name="Samson G."/>
            <person name="Jubin C."/>
            <person name="Poulain J."/>
            <person name="Vacherie B."/>
            <person name="Barbe V."/>
            <person name="Pelletier E."/>
            <person name="Sherman D.J."/>
            <person name="Westhof E."/>
            <person name="Weissenbach J."/>
            <person name="Baret P.V."/>
            <person name="Wincker P."/>
            <person name="Gaillardin C."/>
            <person name="Dujon B."/>
            <person name="Souciet J.L."/>
        </authorList>
    </citation>
    <scope>NUCLEOTIDE SEQUENCE [LARGE SCALE GENOMIC DNA]</scope>
    <source>
        <strain evidence="10">ATCC MYA-4447 / BCRC 22081 / CBS 7064 / NBRC 10061 / NRRL Y-12695</strain>
    </source>
</reference>
<dbReference type="STRING" id="559304.G8Y7R5"/>
<dbReference type="SMART" id="SM00268">
    <property type="entry name" value="ACTIN"/>
    <property type="match status" value="1"/>
</dbReference>
<dbReference type="CDD" id="cd10216">
    <property type="entry name" value="ASKHA_NBD_Arp1"/>
    <property type="match status" value="1"/>
</dbReference>
<name>G8Y7R5_PICSO</name>
<evidence type="ECO:0000313" key="9">
    <source>
        <dbReference type="EMBL" id="CCE84645.1"/>
    </source>
</evidence>
<dbReference type="AlphaFoldDB" id="G8Y7R5"/>
<evidence type="ECO:0000256" key="1">
    <source>
        <dbReference type="ARBA" id="ARBA00004245"/>
    </source>
</evidence>
<dbReference type="FunCoup" id="G8Y7R5">
    <property type="interactions" value="102"/>
</dbReference>
<evidence type="ECO:0000313" key="10">
    <source>
        <dbReference type="Proteomes" id="UP000005222"/>
    </source>
</evidence>
<dbReference type="SUPFAM" id="SSF53067">
    <property type="entry name" value="Actin-like ATPase domain"/>
    <property type="match status" value="2"/>
</dbReference>
<evidence type="ECO:0000256" key="3">
    <source>
        <dbReference type="ARBA" id="ARBA00023212"/>
    </source>
</evidence>
<keyword evidence="3" id="KW-0206">Cytoskeleton</keyword>
<evidence type="ECO:0000256" key="7">
    <source>
        <dbReference type="ARBA" id="ARBA00083222"/>
    </source>
</evidence>
<keyword evidence="2" id="KW-0963">Cytoplasm</keyword>
<evidence type="ECO:0000313" key="8">
    <source>
        <dbReference type="EMBL" id="CCE83614.1"/>
    </source>
</evidence>
<evidence type="ECO:0000256" key="5">
    <source>
        <dbReference type="ARBA" id="ARBA00073387"/>
    </source>
</evidence>
<dbReference type="EMBL" id="FO082048">
    <property type="protein sequence ID" value="CCE84645.1"/>
    <property type="molecule type" value="Genomic_DNA"/>
</dbReference>